<evidence type="ECO:0000313" key="3">
    <source>
        <dbReference type="EMBL" id="VVC75616.1"/>
    </source>
</evidence>
<dbReference type="FunFam" id="3.30.70.270:FF:000001">
    <property type="entry name" value="Diguanylate cyclase domain protein"/>
    <property type="match status" value="1"/>
</dbReference>
<reference evidence="3 4" key="1">
    <citation type="submission" date="2019-08" db="EMBL/GenBank/DDBJ databases">
        <authorList>
            <person name="Guy L."/>
        </authorList>
    </citation>
    <scope>NUCLEOTIDE SEQUENCE [LARGE SCALE GENOMIC DNA]</scope>
    <source>
        <strain evidence="3 4">SGT-108</strain>
    </source>
</reference>
<dbReference type="Pfam" id="PF00990">
    <property type="entry name" value="GGDEF"/>
    <property type="match status" value="1"/>
</dbReference>
<dbReference type="CDD" id="cd01949">
    <property type="entry name" value="GGDEF"/>
    <property type="match status" value="1"/>
</dbReference>
<dbReference type="AlphaFoldDB" id="A0A5E4PGY0"/>
<dbReference type="Proteomes" id="UP000324194">
    <property type="component" value="Chromosome 1"/>
</dbReference>
<feature type="domain" description="GGDEF" evidence="2">
    <location>
        <begin position="81"/>
        <end position="214"/>
    </location>
</feature>
<organism evidence="3 4">
    <name type="scientific">Aquicella siphonis</name>
    <dbReference type="NCBI Taxonomy" id="254247"/>
    <lineage>
        <taxon>Bacteria</taxon>
        <taxon>Pseudomonadati</taxon>
        <taxon>Pseudomonadota</taxon>
        <taxon>Gammaproteobacteria</taxon>
        <taxon>Legionellales</taxon>
        <taxon>Coxiellaceae</taxon>
        <taxon>Aquicella</taxon>
    </lineage>
</organism>
<evidence type="ECO:0000259" key="2">
    <source>
        <dbReference type="PROSITE" id="PS50887"/>
    </source>
</evidence>
<evidence type="ECO:0000313" key="4">
    <source>
        <dbReference type="Proteomes" id="UP000324194"/>
    </source>
</evidence>
<dbReference type="InterPro" id="IPR043128">
    <property type="entry name" value="Rev_trsase/Diguanyl_cyclase"/>
</dbReference>
<dbReference type="InterPro" id="IPR052163">
    <property type="entry name" value="DGC-Regulatory_Protein"/>
</dbReference>
<dbReference type="PROSITE" id="PS50887">
    <property type="entry name" value="GGDEF"/>
    <property type="match status" value="1"/>
</dbReference>
<dbReference type="NCBIfam" id="TIGR00254">
    <property type="entry name" value="GGDEF"/>
    <property type="match status" value="1"/>
</dbReference>
<protein>
    <submittedName>
        <fullName evidence="3">Cyclic di-GMP phosphodiesterase Gmr</fullName>
    </submittedName>
</protein>
<dbReference type="PANTHER" id="PTHR46663:SF3">
    <property type="entry name" value="SLL0267 PROTEIN"/>
    <property type="match status" value="1"/>
</dbReference>
<sequence>MTLPCLYTLVYLILITLKTHKLIKNSIVLKYDNDILLINLEISNKKLAQAATHDPLTKIPNRRLFQTNLANALARARKNSRILALLYIDLDNFKTVNDLYGHQTGDRILQIMINRLRNYFRKDDILARLGGDELAVIIENVNGHEDIETIARKICYLIAIPVKLQNATLQISASVGISVYPDDGADEESLLKCADTCMYYAKEHGGNKFYFSEKLTT</sequence>
<dbReference type="PANTHER" id="PTHR46663">
    <property type="entry name" value="DIGUANYLATE CYCLASE DGCT-RELATED"/>
    <property type="match status" value="1"/>
</dbReference>
<name>A0A5E4PGY0_9COXI</name>
<accession>A0A5E4PGY0</accession>
<dbReference type="GO" id="GO:0003824">
    <property type="term" value="F:catalytic activity"/>
    <property type="evidence" value="ECO:0007669"/>
    <property type="project" value="UniProtKB-ARBA"/>
</dbReference>
<dbReference type="InterPro" id="IPR000160">
    <property type="entry name" value="GGDEF_dom"/>
</dbReference>
<comment type="cofactor">
    <cofactor evidence="1">
        <name>Mg(2+)</name>
        <dbReference type="ChEBI" id="CHEBI:18420"/>
    </cofactor>
</comment>
<dbReference type="KEGG" id="asip:AQUSIP_09060"/>
<dbReference type="SUPFAM" id="SSF55073">
    <property type="entry name" value="Nucleotide cyclase"/>
    <property type="match status" value="1"/>
</dbReference>
<keyword evidence="4" id="KW-1185">Reference proteome</keyword>
<dbReference type="SMART" id="SM00267">
    <property type="entry name" value="GGDEF"/>
    <property type="match status" value="1"/>
</dbReference>
<gene>
    <name evidence="3" type="primary">gmr_2</name>
    <name evidence="3" type="ORF">AQUSIP_09060</name>
</gene>
<dbReference type="EMBL" id="LR699119">
    <property type="protein sequence ID" value="VVC75616.1"/>
    <property type="molecule type" value="Genomic_DNA"/>
</dbReference>
<evidence type="ECO:0000256" key="1">
    <source>
        <dbReference type="ARBA" id="ARBA00001946"/>
    </source>
</evidence>
<dbReference type="InterPro" id="IPR029787">
    <property type="entry name" value="Nucleotide_cyclase"/>
</dbReference>
<dbReference type="Gene3D" id="3.30.70.270">
    <property type="match status" value="1"/>
</dbReference>
<proteinExistence type="predicted"/>